<proteinExistence type="predicted"/>
<evidence type="ECO:0000313" key="4">
    <source>
        <dbReference type="Proteomes" id="UP000177865"/>
    </source>
</evidence>
<dbReference type="SUPFAM" id="SSF52540">
    <property type="entry name" value="P-loop containing nucleoside triphosphate hydrolases"/>
    <property type="match status" value="1"/>
</dbReference>
<evidence type="ECO:0000313" key="3">
    <source>
        <dbReference type="EMBL" id="OHA53188.1"/>
    </source>
</evidence>
<feature type="domain" description="TraG P-loop" evidence="2">
    <location>
        <begin position="235"/>
        <end position="303"/>
    </location>
</feature>
<accession>A0A1G2PXY7</accession>
<dbReference type="Proteomes" id="UP000177865">
    <property type="component" value="Unassembled WGS sequence"/>
</dbReference>
<gene>
    <name evidence="3" type="ORF">A2991_01395</name>
</gene>
<dbReference type="InterPro" id="IPR043964">
    <property type="entry name" value="P-loop_TraG"/>
</dbReference>
<protein>
    <submittedName>
        <fullName evidence="3">Conjugal transfer protein TraC</fullName>
    </submittedName>
</protein>
<dbReference type="Gene3D" id="3.40.50.300">
    <property type="entry name" value="P-loop containing nucleotide triphosphate hydrolases"/>
    <property type="match status" value="1"/>
</dbReference>
<keyword evidence="1" id="KW-0175">Coiled coil</keyword>
<dbReference type="InterPro" id="IPR051162">
    <property type="entry name" value="T4SS_component"/>
</dbReference>
<dbReference type="Gene3D" id="1.10.8.730">
    <property type="match status" value="1"/>
</dbReference>
<dbReference type="InterPro" id="IPR027417">
    <property type="entry name" value="P-loop_NTPase"/>
</dbReference>
<evidence type="ECO:0000256" key="1">
    <source>
        <dbReference type="SAM" id="Coils"/>
    </source>
</evidence>
<comment type="caution">
    <text evidence="3">The sequence shown here is derived from an EMBL/GenBank/DDBJ whole genome shotgun (WGS) entry which is preliminary data.</text>
</comment>
<name>A0A1G2PXY7_9BACT</name>
<organism evidence="3 4">
    <name type="scientific">Candidatus Terrybacteria bacterium RIFCSPLOWO2_01_FULL_58_14</name>
    <dbReference type="NCBI Taxonomy" id="1802369"/>
    <lineage>
        <taxon>Bacteria</taxon>
        <taxon>Candidatus Terryibacteriota</taxon>
    </lineage>
</organism>
<dbReference type="EMBL" id="MHSZ01000020">
    <property type="protein sequence ID" value="OHA53188.1"/>
    <property type="molecule type" value="Genomic_DNA"/>
</dbReference>
<feature type="domain" description="TraG P-loop" evidence="2">
    <location>
        <begin position="391"/>
        <end position="536"/>
    </location>
</feature>
<dbReference type="PANTHER" id="PTHR30121:SF6">
    <property type="entry name" value="SLR6007 PROTEIN"/>
    <property type="match status" value="1"/>
</dbReference>
<dbReference type="NCBIfam" id="NF045971">
    <property type="entry name" value="conju_CD1110"/>
    <property type="match status" value="1"/>
</dbReference>
<dbReference type="AlphaFoldDB" id="A0A1G2PXY7"/>
<feature type="coiled-coil region" evidence="1">
    <location>
        <begin position="81"/>
        <end position="129"/>
    </location>
</feature>
<evidence type="ECO:0000259" key="2">
    <source>
        <dbReference type="Pfam" id="PF19044"/>
    </source>
</evidence>
<dbReference type="PANTHER" id="PTHR30121">
    <property type="entry name" value="UNCHARACTERIZED PROTEIN YJGR-RELATED"/>
    <property type="match status" value="1"/>
</dbReference>
<reference evidence="3 4" key="1">
    <citation type="journal article" date="2016" name="Nat. Commun.">
        <title>Thousands of microbial genomes shed light on interconnected biogeochemical processes in an aquifer system.</title>
        <authorList>
            <person name="Anantharaman K."/>
            <person name="Brown C.T."/>
            <person name="Hug L.A."/>
            <person name="Sharon I."/>
            <person name="Castelle C.J."/>
            <person name="Probst A.J."/>
            <person name="Thomas B.C."/>
            <person name="Singh A."/>
            <person name="Wilkins M.J."/>
            <person name="Karaoz U."/>
            <person name="Brodie E.L."/>
            <person name="Williams K.H."/>
            <person name="Hubbard S.S."/>
            <person name="Banfield J.F."/>
        </authorList>
    </citation>
    <scope>NUCLEOTIDE SEQUENCE [LARGE SCALE GENOMIC DNA]</scope>
</reference>
<sequence>MLREAERVFQRGVTTLRDIVAPAALDVNQNWIKVGERYARTLFVFSYPRFLTTNWFSPIVNLDQTLDVSLFIHPIDTSVVLQNLRKKVAEIESQIALREEKGFVRDPMLETAYRDIEELRDRLQESSVRLFQLSIYLTLWGKDPKALDDAETIVRALLEGKMVYAKPAVFQQAEGLKSTLPYNEDLLGVGTNLDSATIATTFPFVSFDLTSDHGILYGINRHNNSLILFDRFSLPNANSVSFGVSGGGKSYATKLEILRSLMFDTNVVVIDPENEYQRLTESVGGAFFPISLTSKHHINPFDLPMPVEGESQSDLFRSHLLEVVGLLRIMLGALTPEQDALLDKAVVETYASRNITPDSDFTAVTPPVLADLVTILERLEGGRDLAIRLQKYTQGAYAGFINQPSNLDLDNRLVVFNIRDLEDELRGVAMYLILHYIWNIVRAKLVKRLLLVDEAWWLMKYPEGASFLYSMVKRARKYYLGVATITQDIADFMGSPYGQPIVTNASMQFLFKQSPATIETVQKTFNLTDEEKYLLLESAVGSGLFFAGLKHVAIEVVASYTEDKLVTTKPEEILALREKPPEP</sequence>
<dbReference type="Pfam" id="PF19044">
    <property type="entry name" value="P-loop_TraG"/>
    <property type="match status" value="2"/>
</dbReference>